<keyword evidence="2" id="KW-1185">Reference proteome</keyword>
<name>A0A4C1TXK4_EUMVA</name>
<comment type="caution">
    <text evidence="1">The sequence shown here is derived from an EMBL/GenBank/DDBJ whole genome shotgun (WGS) entry which is preliminary data.</text>
</comment>
<organism evidence="1 2">
    <name type="scientific">Eumeta variegata</name>
    <name type="common">Bagworm moth</name>
    <name type="synonym">Eumeta japonica</name>
    <dbReference type="NCBI Taxonomy" id="151549"/>
    <lineage>
        <taxon>Eukaryota</taxon>
        <taxon>Metazoa</taxon>
        <taxon>Ecdysozoa</taxon>
        <taxon>Arthropoda</taxon>
        <taxon>Hexapoda</taxon>
        <taxon>Insecta</taxon>
        <taxon>Pterygota</taxon>
        <taxon>Neoptera</taxon>
        <taxon>Endopterygota</taxon>
        <taxon>Lepidoptera</taxon>
        <taxon>Glossata</taxon>
        <taxon>Ditrysia</taxon>
        <taxon>Tineoidea</taxon>
        <taxon>Psychidae</taxon>
        <taxon>Oiketicinae</taxon>
        <taxon>Eumeta</taxon>
    </lineage>
</organism>
<evidence type="ECO:0000313" key="2">
    <source>
        <dbReference type="Proteomes" id="UP000299102"/>
    </source>
</evidence>
<proteinExistence type="predicted"/>
<evidence type="ECO:0000313" key="1">
    <source>
        <dbReference type="EMBL" id="GBP18658.1"/>
    </source>
</evidence>
<reference evidence="1 2" key="1">
    <citation type="journal article" date="2019" name="Commun. Biol.">
        <title>The bagworm genome reveals a unique fibroin gene that provides high tensile strength.</title>
        <authorList>
            <person name="Kono N."/>
            <person name="Nakamura H."/>
            <person name="Ohtoshi R."/>
            <person name="Tomita M."/>
            <person name="Numata K."/>
            <person name="Arakawa K."/>
        </authorList>
    </citation>
    <scope>NUCLEOTIDE SEQUENCE [LARGE SCALE GENOMIC DNA]</scope>
</reference>
<protein>
    <submittedName>
        <fullName evidence="1">Uncharacterized protein</fullName>
    </submittedName>
</protein>
<sequence length="122" mass="13794">MNKRKPCRTLVGNSCLRFRLPVRLSQPYNSESTVRKRTWFRRKYSKDKSKIEYGISATGEGPGRGRGCAEGGCDLACGGFFNNFWTMYAPPGHVSYEVASCINGFIFLCVLRSLSMERARVH</sequence>
<accession>A0A4C1TXK4</accession>
<gene>
    <name evidence="1" type="ORF">EVAR_14428_1</name>
</gene>
<dbReference type="EMBL" id="BGZK01000099">
    <property type="protein sequence ID" value="GBP18658.1"/>
    <property type="molecule type" value="Genomic_DNA"/>
</dbReference>
<dbReference type="AlphaFoldDB" id="A0A4C1TXK4"/>
<dbReference type="Proteomes" id="UP000299102">
    <property type="component" value="Unassembled WGS sequence"/>
</dbReference>